<name>A0A2I1H9N0_9GLOM</name>
<keyword evidence="1" id="KW-1133">Transmembrane helix</keyword>
<keyword evidence="3" id="KW-1185">Reference proteome</keyword>
<protein>
    <submittedName>
        <fullName evidence="2">Uncharacterized protein</fullName>
    </submittedName>
</protein>
<accession>A0A2I1H9N0</accession>
<evidence type="ECO:0000313" key="2">
    <source>
        <dbReference type="EMBL" id="PKY55586.1"/>
    </source>
</evidence>
<keyword evidence="1" id="KW-0472">Membrane</keyword>
<dbReference type="AlphaFoldDB" id="A0A2I1H9N0"/>
<dbReference type="Proteomes" id="UP000234323">
    <property type="component" value="Unassembled WGS sequence"/>
</dbReference>
<sequence>MELISDNRIVLAEILQVLDYKLDFSLSSGWVLKENQKFGKKKGEVGIYFFLFFYFFFFCDYHIYFLAEDINKSEKYMA</sequence>
<keyword evidence="1" id="KW-0812">Transmembrane</keyword>
<comment type="caution">
    <text evidence="2">The sequence shown here is derived from an EMBL/GenBank/DDBJ whole genome shotgun (WGS) entry which is preliminary data.</text>
</comment>
<reference evidence="2 3" key="1">
    <citation type="submission" date="2015-10" db="EMBL/GenBank/DDBJ databases">
        <title>Genome analyses suggest a sexual origin of heterokaryosis in a supposedly ancient asexual fungus.</title>
        <authorList>
            <person name="Ropars J."/>
            <person name="Sedzielewska K."/>
            <person name="Noel J."/>
            <person name="Charron P."/>
            <person name="Farinelli L."/>
            <person name="Marton T."/>
            <person name="Kruger M."/>
            <person name="Pelin A."/>
            <person name="Brachmann A."/>
            <person name="Corradi N."/>
        </authorList>
    </citation>
    <scope>NUCLEOTIDE SEQUENCE [LARGE SCALE GENOMIC DNA]</scope>
    <source>
        <strain evidence="2 3">A4</strain>
    </source>
</reference>
<feature type="transmembrane region" description="Helical" evidence="1">
    <location>
        <begin position="45"/>
        <end position="67"/>
    </location>
</feature>
<organism evidence="2 3">
    <name type="scientific">Rhizophagus irregularis</name>
    <dbReference type="NCBI Taxonomy" id="588596"/>
    <lineage>
        <taxon>Eukaryota</taxon>
        <taxon>Fungi</taxon>
        <taxon>Fungi incertae sedis</taxon>
        <taxon>Mucoromycota</taxon>
        <taxon>Glomeromycotina</taxon>
        <taxon>Glomeromycetes</taxon>
        <taxon>Glomerales</taxon>
        <taxon>Glomeraceae</taxon>
        <taxon>Rhizophagus</taxon>
    </lineage>
</organism>
<dbReference type="EMBL" id="LLXI01001895">
    <property type="protein sequence ID" value="PKY55586.1"/>
    <property type="molecule type" value="Genomic_DNA"/>
</dbReference>
<evidence type="ECO:0000256" key="1">
    <source>
        <dbReference type="SAM" id="Phobius"/>
    </source>
</evidence>
<proteinExistence type="predicted"/>
<evidence type="ECO:0000313" key="3">
    <source>
        <dbReference type="Proteomes" id="UP000234323"/>
    </source>
</evidence>
<gene>
    <name evidence="2" type="ORF">RhiirA4_410636</name>
</gene>